<sequence>MQKASNIIFSIVRILLGLSWLQQGIFKFQAHFDIFGLVNSIHQTSNGIPAWYQAFVVNIVGHLFPVFNILIPLGEVCVGLGLIFGVLTKGALAGAVFMNTNYWLSNMIYIYPIQMLVAILLIVFFKRANHYRVFKLLTKFKAKRNQELMM</sequence>
<dbReference type="PANTHER" id="PTHR39157">
    <property type="entry name" value="INTEGRAL MEMBRANE PROTEIN-RELATED"/>
    <property type="match status" value="1"/>
</dbReference>
<dbReference type="EMBL" id="JAAXPN010000001">
    <property type="protein sequence ID" value="NKZ23720.1"/>
    <property type="molecule type" value="Genomic_DNA"/>
</dbReference>
<dbReference type="AlphaFoldDB" id="A0A7X6S289"/>
<dbReference type="RefSeq" id="WP_168721504.1">
    <property type="nucleotide sequence ID" value="NZ_JAAXPN010000001.1"/>
</dbReference>
<evidence type="ECO:0000313" key="2">
    <source>
        <dbReference type="EMBL" id="NKZ23720.1"/>
    </source>
</evidence>
<keyword evidence="1" id="KW-1133">Transmembrane helix</keyword>
<feature type="transmembrane region" description="Helical" evidence="1">
    <location>
        <begin position="103"/>
        <end position="125"/>
    </location>
</feature>
<feature type="transmembrane region" description="Helical" evidence="1">
    <location>
        <begin position="50"/>
        <end position="71"/>
    </location>
</feature>
<feature type="transmembrane region" description="Helical" evidence="1">
    <location>
        <begin position="78"/>
        <end position="97"/>
    </location>
</feature>
<proteinExistence type="predicted"/>
<comment type="caution">
    <text evidence="2">The sequence shown here is derived from an EMBL/GenBank/DDBJ whole genome shotgun (WGS) entry which is preliminary data.</text>
</comment>
<keyword evidence="1" id="KW-0472">Membrane</keyword>
<evidence type="ECO:0000256" key="1">
    <source>
        <dbReference type="SAM" id="Phobius"/>
    </source>
</evidence>
<name>A0A7X6S289_9LACO</name>
<organism evidence="2 3">
    <name type="scientific">Periweissella fabalis</name>
    <dbReference type="NCBI Taxonomy" id="1070421"/>
    <lineage>
        <taxon>Bacteria</taxon>
        <taxon>Bacillati</taxon>
        <taxon>Bacillota</taxon>
        <taxon>Bacilli</taxon>
        <taxon>Lactobacillales</taxon>
        <taxon>Lactobacillaceae</taxon>
        <taxon>Periweissella</taxon>
    </lineage>
</organism>
<feature type="transmembrane region" description="Helical" evidence="1">
    <location>
        <begin position="7"/>
        <end position="30"/>
    </location>
</feature>
<dbReference type="PANTHER" id="PTHR39157:SF1">
    <property type="entry name" value="DOXX FAMILY PROTEIN"/>
    <property type="match status" value="1"/>
</dbReference>
<reference evidence="2 3" key="1">
    <citation type="submission" date="2020-04" db="EMBL/GenBank/DDBJ databases">
        <title>MicrobeNet Type strains.</title>
        <authorList>
            <person name="Nicholson A.C."/>
        </authorList>
    </citation>
    <scope>NUCLEOTIDE SEQUENCE [LARGE SCALE GENOMIC DNA]</scope>
    <source>
        <strain evidence="2 3">CCUG 61472</strain>
    </source>
</reference>
<keyword evidence="3" id="KW-1185">Reference proteome</keyword>
<gene>
    <name evidence="2" type="ORF">HF964_02705</name>
</gene>
<keyword evidence="1" id="KW-0812">Transmembrane</keyword>
<evidence type="ECO:0000313" key="3">
    <source>
        <dbReference type="Proteomes" id="UP000549765"/>
    </source>
</evidence>
<dbReference type="Proteomes" id="UP000549765">
    <property type="component" value="Unassembled WGS sequence"/>
</dbReference>
<protein>
    <submittedName>
        <fullName evidence="2">DoxX family protein</fullName>
    </submittedName>
</protein>
<accession>A0A7X6S289</accession>